<keyword evidence="7" id="KW-1185">Reference proteome</keyword>
<dbReference type="SUPFAM" id="SSF48113">
    <property type="entry name" value="Heme-dependent peroxidases"/>
    <property type="match status" value="1"/>
</dbReference>
<keyword evidence="3" id="KW-0560">Oxidoreductase</keyword>
<dbReference type="InterPro" id="IPR034812">
    <property type="entry name" value="Ppo-like_N"/>
</dbReference>
<evidence type="ECO:0000313" key="6">
    <source>
        <dbReference type="EMBL" id="CAI4215599.1"/>
    </source>
</evidence>
<dbReference type="OrthoDB" id="823504at2759"/>
<reference evidence="6" key="1">
    <citation type="submission" date="2022-11" db="EMBL/GenBank/DDBJ databases">
        <authorList>
            <person name="Scott C."/>
            <person name="Bruce N."/>
        </authorList>
    </citation>
    <scope>NUCLEOTIDE SEQUENCE</scope>
</reference>
<evidence type="ECO:0000256" key="5">
    <source>
        <dbReference type="SAM" id="MobiDB-lite"/>
    </source>
</evidence>
<dbReference type="InterPro" id="IPR019791">
    <property type="entry name" value="Haem_peroxidase_animal"/>
</dbReference>
<dbReference type="GO" id="GO:0020037">
    <property type="term" value="F:heme binding"/>
    <property type="evidence" value="ECO:0007669"/>
    <property type="project" value="InterPro"/>
</dbReference>
<dbReference type="InterPro" id="IPR050783">
    <property type="entry name" value="Oxylipin_biosynth_metab"/>
</dbReference>
<evidence type="ECO:0008006" key="8">
    <source>
        <dbReference type="Google" id="ProtNLM"/>
    </source>
</evidence>
<proteinExistence type="predicted"/>
<sequence length="1125" mass="124654">MGVPNGSGAETCVPVCAWTRCGYGYVDIQRTRRPPVRAPSHLHNPRIKRKTELGASMRRVLVLLLRGSRRGEGLGKKGLSSLDKHQAKTVLSEVNGSSSSGPAAPAKFTPVGATDGGPLAAGPKAVKEPSFKATLKMLSKRPLPTDLGGGRYRVVETRPKLGKDLSTISMADVKTLVEMVKNKLRNRGITDDKTMIMERVIGLVADLPHQSRLRENLTNSFLTELWNTLDHPPLLYIGDLYRFRTADGSHNNPLLPNLGAAGSTYARSVRPGKIPLGALPDPEQVFEAVMARREYKKHPNNVSSILWYWASIIIHDLFWTDYRDSTKTKTSSYLDLSPLYGSNQTMQDSIRTFKDGLLKVDSFADKRLIGMPPGVPVLLIMFNRFHNYVAKNLAEINEGGRFTKPRADLPEGPAKDAAWKKYDEELFQTARLVTSGLHHVDAGPRQEMGINVGTKDGAERGTGNIVSAEFNLCYRWHSCISDKDDKWIREFYGSILGDRAETMTTHDMMVAFVQYERSIPDDPVERTFGGYERDPVTKRFNDDELVDCIASAVEDPAGAFGARNVPRVMKPIEIMGILQGRKWNCAGLNEFRKQFGLKPYETFEDINPDEDVASHLRHLYQHPDNVELYPGLVSEAAKAPMVPGVGIAPTYTISRVVLSDAVCLVRGDRFYTTEYHPRGLTSWGYKEVEYDLDLNHGCVFYKLFIRAFPNHFKPNSVYAHYPMVTPKENLNILTSLRRADRFDWERPRRQGERVVVGSHAAAKYVLANPGKYRPASCDEGLAAVLGKDGARFKVSAIGGGGSEPQQQCLGTKLRTVGWQADVKAFYAEASERILARKSYRMGGTTQVDLVRDVGNLLPVHFASRVFALPLKSEENPRGVFAEQELYRALAVIYARIFSDDDPVASFPRLQDAKAEASRLGQVIEGNIKSLRSGSSVAFAQKLNKKDALSGHGRAMVKELAKEGLSNHEIAWGQVLPTLASLVPNQAEVRPSSEDTDAVLLGYAMEGIRLAGNAGLDREATVHDVIVEADGREVPISPGDRVFTSSGPDECLTLEATRVGITELFRALFRRRNVRRVPGPQGQLKKVARPDGTSAYLTEDWATFTPFPASMKVMWDEDEDVGAIRV</sequence>
<dbReference type="Gene3D" id="1.10.640.10">
    <property type="entry name" value="Haem peroxidase domain superfamily, animal type"/>
    <property type="match status" value="1"/>
</dbReference>
<comment type="caution">
    <text evidence="6">The sequence shown here is derived from an EMBL/GenBank/DDBJ whole genome shotgun (WGS) entry which is preliminary data.</text>
</comment>
<evidence type="ECO:0000256" key="1">
    <source>
        <dbReference type="ARBA" id="ARBA00022723"/>
    </source>
</evidence>
<feature type="compositionally biased region" description="Low complexity" evidence="5">
    <location>
        <begin position="96"/>
        <end position="106"/>
    </location>
</feature>
<dbReference type="AlphaFoldDB" id="A0A9P1H2Q4"/>
<dbReference type="PROSITE" id="PS50292">
    <property type="entry name" value="PEROXIDASE_3"/>
    <property type="match status" value="1"/>
</dbReference>
<dbReference type="InterPro" id="IPR010255">
    <property type="entry name" value="Haem_peroxidase_sf"/>
</dbReference>
<dbReference type="GO" id="GO:0046872">
    <property type="term" value="F:metal ion binding"/>
    <property type="evidence" value="ECO:0007669"/>
    <property type="project" value="UniProtKB-KW"/>
</dbReference>
<evidence type="ECO:0000256" key="2">
    <source>
        <dbReference type="ARBA" id="ARBA00022964"/>
    </source>
</evidence>
<keyword evidence="1" id="KW-0479">Metal-binding</keyword>
<feature type="region of interest" description="Disordered" evidence="5">
    <location>
        <begin position="93"/>
        <end position="125"/>
    </location>
</feature>
<dbReference type="Proteomes" id="UP000838763">
    <property type="component" value="Unassembled WGS sequence"/>
</dbReference>
<organism evidence="6 7">
    <name type="scientific">Parascedosporium putredinis</name>
    <dbReference type="NCBI Taxonomy" id="1442378"/>
    <lineage>
        <taxon>Eukaryota</taxon>
        <taxon>Fungi</taxon>
        <taxon>Dikarya</taxon>
        <taxon>Ascomycota</taxon>
        <taxon>Pezizomycotina</taxon>
        <taxon>Sordariomycetes</taxon>
        <taxon>Hypocreomycetidae</taxon>
        <taxon>Microascales</taxon>
        <taxon>Microascaceae</taxon>
        <taxon>Parascedosporium</taxon>
    </lineage>
</organism>
<accession>A0A9P1H2Q4</accession>
<keyword evidence="4" id="KW-0408">Iron</keyword>
<protein>
    <recommendedName>
        <fullName evidence="8">Linoleate diol synthase</fullName>
    </recommendedName>
</protein>
<keyword evidence="2" id="KW-0223">Dioxygenase</keyword>
<evidence type="ECO:0000313" key="7">
    <source>
        <dbReference type="Proteomes" id="UP000838763"/>
    </source>
</evidence>
<dbReference type="PANTHER" id="PTHR11903">
    <property type="entry name" value="PROSTAGLANDIN G/H SYNTHASE"/>
    <property type="match status" value="1"/>
</dbReference>
<dbReference type="GO" id="GO:0051213">
    <property type="term" value="F:dioxygenase activity"/>
    <property type="evidence" value="ECO:0007669"/>
    <property type="project" value="UniProtKB-KW"/>
</dbReference>
<dbReference type="InterPro" id="IPR037120">
    <property type="entry name" value="Haem_peroxidase_sf_animal"/>
</dbReference>
<gene>
    <name evidence="6" type="ORF">PPNO1_LOCUS5306</name>
</gene>
<dbReference type="Pfam" id="PF03098">
    <property type="entry name" value="An_peroxidase"/>
    <property type="match status" value="2"/>
</dbReference>
<dbReference type="CDD" id="cd09817">
    <property type="entry name" value="linoleate_diol_synthase_like"/>
    <property type="match status" value="1"/>
</dbReference>
<evidence type="ECO:0000256" key="3">
    <source>
        <dbReference type="ARBA" id="ARBA00023002"/>
    </source>
</evidence>
<dbReference type="GO" id="GO:0006979">
    <property type="term" value="P:response to oxidative stress"/>
    <property type="evidence" value="ECO:0007669"/>
    <property type="project" value="InterPro"/>
</dbReference>
<dbReference type="PANTHER" id="PTHR11903:SF13">
    <property type="entry name" value="LINOLEATE 10R-LIPOXYGENASE"/>
    <property type="match status" value="1"/>
</dbReference>
<dbReference type="GO" id="GO:0006631">
    <property type="term" value="P:fatty acid metabolic process"/>
    <property type="evidence" value="ECO:0007669"/>
    <property type="project" value="UniProtKB-ARBA"/>
</dbReference>
<dbReference type="GO" id="GO:0004601">
    <property type="term" value="F:peroxidase activity"/>
    <property type="evidence" value="ECO:0007669"/>
    <property type="project" value="InterPro"/>
</dbReference>
<evidence type="ECO:0000256" key="4">
    <source>
        <dbReference type="ARBA" id="ARBA00023004"/>
    </source>
</evidence>
<name>A0A9P1H2Q4_9PEZI</name>
<dbReference type="EMBL" id="CALLCH030000012">
    <property type="protein sequence ID" value="CAI4215599.1"/>
    <property type="molecule type" value="Genomic_DNA"/>
</dbReference>